<feature type="domain" description="HAMP" evidence="13">
    <location>
        <begin position="183"/>
        <end position="234"/>
    </location>
</feature>
<evidence type="ECO:0000256" key="10">
    <source>
        <dbReference type="ARBA" id="ARBA00023136"/>
    </source>
</evidence>
<feature type="domain" description="Histidine kinase" evidence="12">
    <location>
        <begin position="242"/>
        <end position="444"/>
    </location>
</feature>
<keyword evidence="5" id="KW-0808">Transferase</keyword>
<evidence type="ECO:0000256" key="3">
    <source>
        <dbReference type="ARBA" id="ARBA00012438"/>
    </source>
</evidence>
<reference evidence="14 15" key="1">
    <citation type="submission" date="2022-06" db="EMBL/GenBank/DDBJ databases">
        <title>Roseomonas CN29.</title>
        <authorList>
            <person name="Cheng Y."/>
            <person name="He X."/>
        </authorList>
    </citation>
    <scope>NUCLEOTIDE SEQUENCE [LARGE SCALE GENOMIC DNA]</scope>
    <source>
        <strain evidence="14 15">CN29</strain>
    </source>
</reference>
<dbReference type="InterPro" id="IPR003594">
    <property type="entry name" value="HATPase_dom"/>
</dbReference>
<dbReference type="InterPro" id="IPR036890">
    <property type="entry name" value="HATPase_C_sf"/>
</dbReference>
<dbReference type="PANTHER" id="PTHR45436:SF5">
    <property type="entry name" value="SENSOR HISTIDINE KINASE TRCS"/>
    <property type="match status" value="1"/>
</dbReference>
<evidence type="ECO:0000259" key="12">
    <source>
        <dbReference type="PROSITE" id="PS50109"/>
    </source>
</evidence>
<keyword evidence="10 11" id="KW-0472">Membrane</keyword>
<evidence type="ECO:0000256" key="1">
    <source>
        <dbReference type="ARBA" id="ARBA00000085"/>
    </source>
</evidence>
<evidence type="ECO:0000256" key="5">
    <source>
        <dbReference type="ARBA" id="ARBA00022679"/>
    </source>
</evidence>
<dbReference type="GO" id="GO:0016301">
    <property type="term" value="F:kinase activity"/>
    <property type="evidence" value="ECO:0007669"/>
    <property type="project" value="UniProtKB-KW"/>
</dbReference>
<dbReference type="PROSITE" id="PS50109">
    <property type="entry name" value="HIS_KIN"/>
    <property type="match status" value="1"/>
</dbReference>
<dbReference type="Proteomes" id="UP001524642">
    <property type="component" value="Unassembled WGS sequence"/>
</dbReference>
<gene>
    <name evidence="14" type="ORF">NRP21_09815</name>
</gene>
<name>A0ABT1X2L7_9PROT</name>
<evidence type="ECO:0000256" key="11">
    <source>
        <dbReference type="SAM" id="Phobius"/>
    </source>
</evidence>
<comment type="subcellular location">
    <subcellularLocation>
        <location evidence="2">Membrane</location>
    </subcellularLocation>
</comment>
<sequence>MRSLTLRLALLTALWVAAGLAVTGWFVSDIAMRQIEAAADARISDLLDAVVAAAATDDAGRPRLERFRASAEFDRPLSGQYWRITGPGGTASSRSLWDADLPPPGPPDLSATRALDVPGPRGEHMRLLERSVELPGSPGPLTVQVAVARDATDADLARLHRGIGLAFAVLGLGLVAGVVAQVVWQLAPLRAVRRALAEVRAGTRDRLAVPAPAEVAPLVEEVDALIAQNQETLERARAHVGNLAHALKTPVAVILNALDRPAPNPEAALAQARALEGIVQHHLARARSAALSGAQSLAAHAAPLAVAKEVAGALRRLQADRGLSIAVSGDAGLRVGADRQDLIEIIGNVMENACKWAQARISVEIRAAGRDAAILVEDDGPGLPADGVAEAIARGVRLDETAPGSGLGLAIVADLAGLHGGRLILGRSERFGGTLARLELPLAPGRGSPGGR</sequence>
<comment type="caution">
    <text evidence="14">The sequence shown here is derived from an EMBL/GenBank/DDBJ whole genome shotgun (WGS) entry which is preliminary data.</text>
</comment>
<organism evidence="14 15">
    <name type="scientific">Roseomonas populi</name>
    <dbReference type="NCBI Taxonomy" id="3121582"/>
    <lineage>
        <taxon>Bacteria</taxon>
        <taxon>Pseudomonadati</taxon>
        <taxon>Pseudomonadota</taxon>
        <taxon>Alphaproteobacteria</taxon>
        <taxon>Acetobacterales</taxon>
        <taxon>Roseomonadaceae</taxon>
        <taxon>Roseomonas</taxon>
    </lineage>
</organism>
<feature type="transmembrane region" description="Helical" evidence="11">
    <location>
        <begin position="163"/>
        <end position="184"/>
    </location>
</feature>
<evidence type="ECO:0000313" key="15">
    <source>
        <dbReference type="Proteomes" id="UP001524642"/>
    </source>
</evidence>
<keyword evidence="4" id="KW-0597">Phosphoprotein</keyword>
<keyword evidence="9" id="KW-0902">Two-component regulatory system</keyword>
<evidence type="ECO:0000259" key="13">
    <source>
        <dbReference type="PROSITE" id="PS50885"/>
    </source>
</evidence>
<dbReference type="InterPro" id="IPR050428">
    <property type="entry name" value="TCS_sensor_his_kinase"/>
</dbReference>
<dbReference type="InterPro" id="IPR005467">
    <property type="entry name" value="His_kinase_dom"/>
</dbReference>
<evidence type="ECO:0000313" key="14">
    <source>
        <dbReference type="EMBL" id="MCR0982343.1"/>
    </source>
</evidence>
<evidence type="ECO:0000256" key="6">
    <source>
        <dbReference type="ARBA" id="ARBA00022692"/>
    </source>
</evidence>
<keyword evidence="8 11" id="KW-1133">Transmembrane helix</keyword>
<dbReference type="PRINTS" id="PR00344">
    <property type="entry name" value="BCTRLSENSOR"/>
</dbReference>
<evidence type="ECO:0000256" key="7">
    <source>
        <dbReference type="ARBA" id="ARBA00022777"/>
    </source>
</evidence>
<dbReference type="Pfam" id="PF02518">
    <property type="entry name" value="HATPase_c"/>
    <property type="match status" value="1"/>
</dbReference>
<dbReference type="PROSITE" id="PS50885">
    <property type="entry name" value="HAMP"/>
    <property type="match status" value="1"/>
</dbReference>
<protein>
    <recommendedName>
        <fullName evidence="3">histidine kinase</fullName>
        <ecNumber evidence="3">2.7.13.3</ecNumber>
    </recommendedName>
</protein>
<dbReference type="Gene3D" id="3.30.565.10">
    <property type="entry name" value="Histidine kinase-like ATPase, C-terminal domain"/>
    <property type="match status" value="1"/>
</dbReference>
<dbReference type="SUPFAM" id="SSF55874">
    <property type="entry name" value="ATPase domain of HSP90 chaperone/DNA topoisomerase II/histidine kinase"/>
    <property type="match status" value="1"/>
</dbReference>
<dbReference type="InterPro" id="IPR003660">
    <property type="entry name" value="HAMP_dom"/>
</dbReference>
<evidence type="ECO:0000256" key="9">
    <source>
        <dbReference type="ARBA" id="ARBA00023012"/>
    </source>
</evidence>
<dbReference type="PANTHER" id="PTHR45436">
    <property type="entry name" value="SENSOR HISTIDINE KINASE YKOH"/>
    <property type="match status" value="1"/>
</dbReference>
<dbReference type="EC" id="2.7.13.3" evidence="3"/>
<keyword evidence="6 11" id="KW-0812">Transmembrane</keyword>
<accession>A0ABT1X2L7</accession>
<dbReference type="RefSeq" id="WP_257716015.1">
    <property type="nucleotide sequence ID" value="NZ_JANJOU010000007.1"/>
</dbReference>
<evidence type="ECO:0000256" key="4">
    <source>
        <dbReference type="ARBA" id="ARBA00022553"/>
    </source>
</evidence>
<dbReference type="SMART" id="SM00387">
    <property type="entry name" value="HATPase_c"/>
    <property type="match status" value="1"/>
</dbReference>
<dbReference type="InterPro" id="IPR004358">
    <property type="entry name" value="Sig_transdc_His_kin-like_C"/>
</dbReference>
<keyword evidence="15" id="KW-1185">Reference proteome</keyword>
<comment type="catalytic activity">
    <reaction evidence="1">
        <text>ATP + protein L-histidine = ADP + protein N-phospho-L-histidine.</text>
        <dbReference type="EC" id="2.7.13.3"/>
    </reaction>
</comment>
<evidence type="ECO:0000256" key="8">
    <source>
        <dbReference type="ARBA" id="ARBA00022989"/>
    </source>
</evidence>
<evidence type="ECO:0000256" key="2">
    <source>
        <dbReference type="ARBA" id="ARBA00004370"/>
    </source>
</evidence>
<dbReference type="EMBL" id="JANJOU010000007">
    <property type="protein sequence ID" value="MCR0982343.1"/>
    <property type="molecule type" value="Genomic_DNA"/>
</dbReference>
<proteinExistence type="predicted"/>
<keyword evidence="7 14" id="KW-0418">Kinase</keyword>